<feature type="transmembrane region" description="Helical" evidence="2">
    <location>
        <begin position="34"/>
        <end position="53"/>
    </location>
</feature>
<dbReference type="InterPro" id="IPR045924">
    <property type="entry name" value="DUF6343"/>
</dbReference>
<keyword evidence="2" id="KW-0472">Membrane</keyword>
<evidence type="ECO:0000313" key="4">
    <source>
        <dbReference type="Proteomes" id="UP001056535"/>
    </source>
</evidence>
<reference evidence="3" key="1">
    <citation type="submission" date="2022-06" db="EMBL/GenBank/DDBJ databases">
        <title>Ornithinimicrobium JY.X270.</title>
        <authorList>
            <person name="Huang Y."/>
        </authorList>
    </citation>
    <scope>NUCLEOTIDE SEQUENCE</scope>
    <source>
        <strain evidence="3">JY.X270</strain>
    </source>
</reference>
<feature type="compositionally biased region" description="Basic and acidic residues" evidence="1">
    <location>
        <begin position="1"/>
        <end position="15"/>
    </location>
</feature>
<evidence type="ECO:0000256" key="1">
    <source>
        <dbReference type="SAM" id="MobiDB-lite"/>
    </source>
</evidence>
<evidence type="ECO:0000256" key="2">
    <source>
        <dbReference type="SAM" id="Phobius"/>
    </source>
</evidence>
<feature type="region of interest" description="Disordered" evidence="1">
    <location>
        <begin position="1"/>
        <end position="20"/>
    </location>
</feature>
<proteinExistence type="predicted"/>
<protein>
    <submittedName>
        <fullName evidence="3">DUF6343 family protein</fullName>
    </submittedName>
</protein>
<dbReference type="RefSeq" id="WP_252622491.1">
    <property type="nucleotide sequence ID" value="NZ_CP099490.1"/>
</dbReference>
<dbReference type="EMBL" id="CP099490">
    <property type="protein sequence ID" value="USQ77397.1"/>
    <property type="molecule type" value="Genomic_DNA"/>
</dbReference>
<dbReference type="Pfam" id="PF19870">
    <property type="entry name" value="DUF6343"/>
    <property type="match status" value="1"/>
</dbReference>
<name>A0ABY4YML5_9MICO</name>
<gene>
    <name evidence="3" type="ORF">NF557_05645</name>
</gene>
<evidence type="ECO:0000313" key="3">
    <source>
        <dbReference type="EMBL" id="USQ77397.1"/>
    </source>
</evidence>
<dbReference type="Proteomes" id="UP001056535">
    <property type="component" value="Chromosome"/>
</dbReference>
<organism evidence="3 4">
    <name type="scientific">Ornithinimicrobium cryptoxanthini</name>
    <dbReference type="NCBI Taxonomy" id="2934161"/>
    <lineage>
        <taxon>Bacteria</taxon>
        <taxon>Bacillati</taxon>
        <taxon>Actinomycetota</taxon>
        <taxon>Actinomycetes</taxon>
        <taxon>Micrococcales</taxon>
        <taxon>Ornithinimicrobiaceae</taxon>
        <taxon>Ornithinimicrobium</taxon>
    </lineage>
</organism>
<sequence>MAEHRRGRGRPDYHDPTAGIGGASPAHSALTLRLVLATFGLLVCVVGVVWSLVNDGDTWITVALAVLAVVAVINLVVVARRKARGEPG</sequence>
<keyword evidence="2" id="KW-1133">Transmembrane helix</keyword>
<keyword evidence="4" id="KW-1185">Reference proteome</keyword>
<feature type="transmembrane region" description="Helical" evidence="2">
    <location>
        <begin position="59"/>
        <end position="79"/>
    </location>
</feature>
<accession>A0ABY4YML5</accession>
<keyword evidence="2" id="KW-0812">Transmembrane</keyword>